<name>A0ABM2YJ99_MESAU</name>
<comment type="function">
    <text evidence="1 9">May be involved in fusion of retrograde transport vesicles derived from an endocytic compartment with the Golgi complex.</text>
</comment>
<comment type="subcellular location">
    <subcellularLocation>
        <location evidence="2 9">Membrane</location>
        <topology evidence="2 9">Multi-pass membrane protein</topology>
    </subcellularLocation>
</comment>
<evidence type="ECO:0000313" key="10">
    <source>
        <dbReference type="Proteomes" id="UP000886700"/>
    </source>
</evidence>
<keyword evidence="10" id="KW-1185">Reference proteome</keyword>
<feature type="transmembrane region" description="Helical" evidence="9">
    <location>
        <begin position="150"/>
        <end position="174"/>
    </location>
</feature>
<keyword evidence="7 9" id="KW-0472">Membrane</keyword>
<accession>A0ABM2YJ99</accession>
<evidence type="ECO:0000256" key="3">
    <source>
        <dbReference type="ARBA" id="ARBA00022448"/>
    </source>
</evidence>
<proteinExistence type="inferred from homology"/>
<comment type="similarity">
    <text evidence="8 9">Belongs to the SFT2 family.</text>
</comment>
<dbReference type="PANTHER" id="PTHR23137">
    <property type="entry name" value="VESICLE TRANSPORT PROTEIN-RELATED"/>
    <property type="match status" value="1"/>
</dbReference>
<dbReference type="InterPro" id="IPR007305">
    <property type="entry name" value="Vesicle_transpt_Got1/SFT2"/>
</dbReference>
<gene>
    <name evidence="11" type="primary">Sft2d3</name>
</gene>
<sequence length="218" mass="21815">MAELHRQLQDYLAQGKASRPAAAEPLLAAGTKAAAEEPAAGDGAAGAWLGRPALRWPWPRSPAEAPAGACAAKVTRGQRLAAGGLCLLLAALCFGLAALYAPVLLLRARKFALLWSLGSALALAGAALLRGGPACARLLRGEEAPSPRALAYAAALGATLYAALVLRSAALTALGACAQLAALLGALWGLLPWGGAAALRLALGRIRRGAGLAGALPV</sequence>
<reference evidence="11" key="1">
    <citation type="submission" date="2025-08" db="UniProtKB">
        <authorList>
            <consortium name="RefSeq"/>
        </authorList>
    </citation>
    <scope>IDENTIFICATION</scope>
    <source>
        <tissue evidence="11">Liver</tissue>
    </source>
</reference>
<evidence type="ECO:0000256" key="6">
    <source>
        <dbReference type="ARBA" id="ARBA00022989"/>
    </source>
</evidence>
<keyword evidence="3 9" id="KW-0813">Transport</keyword>
<dbReference type="GeneID" id="121144375"/>
<dbReference type="InterPro" id="IPR011691">
    <property type="entry name" value="Vesicle_transpt_SFT2"/>
</dbReference>
<keyword evidence="4 9" id="KW-0812">Transmembrane</keyword>
<organism evidence="10 11">
    <name type="scientific">Mesocricetus auratus</name>
    <name type="common">Golden hamster</name>
    <dbReference type="NCBI Taxonomy" id="10036"/>
    <lineage>
        <taxon>Eukaryota</taxon>
        <taxon>Metazoa</taxon>
        <taxon>Chordata</taxon>
        <taxon>Craniata</taxon>
        <taxon>Vertebrata</taxon>
        <taxon>Euteleostomi</taxon>
        <taxon>Mammalia</taxon>
        <taxon>Eutheria</taxon>
        <taxon>Euarchontoglires</taxon>
        <taxon>Glires</taxon>
        <taxon>Rodentia</taxon>
        <taxon>Myomorpha</taxon>
        <taxon>Muroidea</taxon>
        <taxon>Cricetidae</taxon>
        <taxon>Cricetinae</taxon>
        <taxon>Mesocricetus</taxon>
    </lineage>
</organism>
<evidence type="ECO:0000313" key="11">
    <source>
        <dbReference type="RefSeq" id="XP_040613948.1"/>
    </source>
</evidence>
<keyword evidence="6 9" id="KW-1133">Transmembrane helix</keyword>
<evidence type="ECO:0000256" key="1">
    <source>
        <dbReference type="ARBA" id="ARBA00003566"/>
    </source>
</evidence>
<evidence type="ECO:0000256" key="9">
    <source>
        <dbReference type="RuleBase" id="RU363111"/>
    </source>
</evidence>
<feature type="transmembrane region" description="Helical" evidence="9">
    <location>
        <begin position="180"/>
        <end position="203"/>
    </location>
</feature>
<dbReference type="Proteomes" id="UP000886700">
    <property type="component" value="Unplaced"/>
</dbReference>
<dbReference type="Pfam" id="PF04178">
    <property type="entry name" value="Got1"/>
    <property type="match status" value="1"/>
</dbReference>
<feature type="transmembrane region" description="Helical" evidence="9">
    <location>
        <begin position="111"/>
        <end position="129"/>
    </location>
</feature>
<evidence type="ECO:0000256" key="4">
    <source>
        <dbReference type="ARBA" id="ARBA00022692"/>
    </source>
</evidence>
<evidence type="ECO:0000256" key="8">
    <source>
        <dbReference type="ARBA" id="ARBA00025800"/>
    </source>
</evidence>
<dbReference type="PANTHER" id="PTHR23137:SF36">
    <property type="entry name" value="VESICLE TRANSPORT PROTEIN SFT2C"/>
    <property type="match status" value="1"/>
</dbReference>
<feature type="transmembrane region" description="Helical" evidence="9">
    <location>
        <begin position="80"/>
        <end position="105"/>
    </location>
</feature>
<keyword evidence="5 9" id="KW-0653">Protein transport</keyword>
<protein>
    <recommendedName>
        <fullName evidence="9">Vesicle transport protein</fullName>
    </recommendedName>
</protein>
<evidence type="ECO:0000256" key="7">
    <source>
        <dbReference type="ARBA" id="ARBA00023136"/>
    </source>
</evidence>
<dbReference type="RefSeq" id="XP_040613948.1">
    <property type="nucleotide sequence ID" value="XM_040758014.1"/>
</dbReference>
<evidence type="ECO:0000256" key="5">
    <source>
        <dbReference type="ARBA" id="ARBA00022927"/>
    </source>
</evidence>
<evidence type="ECO:0000256" key="2">
    <source>
        <dbReference type="ARBA" id="ARBA00004141"/>
    </source>
</evidence>